<evidence type="ECO:0000313" key="16">
    <source>
        <dbReference type="Proteomes" id="UP000633943"/>
    </source>
</evidence>
<dbReference type="HAMAP" id="MF_02019">
    <property type="entry name" value="MurF"/>
    <property type="match status" value="1"/>
</dbReference>
<comment type="catalytic activity">
    <reaction evidence="10 11">
        <text>D-alanyl-D-alanine + UDP-N-acetyl-alpha-D-muramoyl-L-alanyl-gamma-D-glutamyl-meso-2,6-diaminopimelate + ATP = UDP-N-acetyl-alpha-D-muramoyl-L-alanyl-gamma-D-glutamyl-meso-2,6-diaminopimeloyl-D-alanyl-D-alanine + ADP + phosphate + H(+)</text>
        <dbReference type="Rhea" id="RHEA:28374"/>
        <dbReference type="ChEBI" id="CHEBI:15378"/>
        <dbReference type="ChEBI" id="CHEBI:30616"/>
        <dbReference type="ChEBI" id="CHEBI:43474"/>
        <dbReference type="ChEBI" id="CHEBI:57822"/>
        <dbReference type="ChEBI" id="CHEBI:61386"/>
        <dbReference type="ChEBI" id="CHEBI:83905"/>
        <dbReference type="ChEBI" id="CHEBI:456216"/>
        <dbReference type="EC" id="6.3.2.10"/>
    </reaction>
</comment>
<dbReference type="Pfam" id="PF01225">
    <property type="entry name" value="Mur_ligase"/>
    <property type="match status" value="1"/>
</dbReference>
<evidence type="ECO:0000313" key="15">
    <source>
        <dbReference type="EMBL" id="NMG14611.1"/>
    </source>
</evidence>
<evidence type="ECO:0000256" key="10">
    <source>
        <dbReference type="HAMAP-Rule" id="MF_02019"/>
    </source>
</evidence>
<sequence length="467" mass="48011">MMTLHEAAQALGVVTTTPGQFGLVGTDSRKITAGQLFVALRGERFDGHEFVAQAAAAGAAAALVDAQWAGAQGGPSPLPLLVVADTRLALGRLAAHWRARFAIPVIGVTGSNGKTTVKEMCTAVMRAQARRDGYGAEAVLATAGNLNNDIGLPLTLLELRSSHRAAIVEMGMNRPGEIAYLAGLARPTVAVVTNAQRAHLQGMGTVIGIAREKGAIYEALGPDGVAVINADDTQAGYWRKLNAARRVLTFALTPEADVAGLCTLRGLGSHVDMTTPAGRIAVDLQVPGEHNARNATGAAAACLAAGASPEAIAEGLAAYTGTRGRLQRRAGPNGAVVLDDSYNANPDSLRAGIDVLAATPGQKILVLGDMGEIGWTSAQVHDEIGGYAKSKGVDALFALGEMSAVAASNFGDGGHHFASVEALVAALTRKLDGDTVVLVKGSRFMRMERVADALAAVHNGAPSTETK</sequence>
<keyword evidence="7 10" id="KW-0573">Peptidoglycan synthesis</keyword>
<dbReference type="Gene3D" id="3.90.190.20">
    <property type="entry name" value="Mur ligase, C-terminal domain"/>
    <property type="match status" value="1"/>
</dbReference>
<name>A0ABX1NSF8_9RHOO</name>
<dbReference type="PANTHER" id="PTHR43024:SF1">
    <property type="entry name" value="UDP-N-ACETYLMURAMOYL-TRIPEPTIDE--D-ALANYL-D-ALANINE LIGASE"/>
    <property type="match status" value="1"/>
</dbReference>
<evidence type="ECO:0000256" key="11">
    <source>
        <dbReference type="RuleBase" id="RU004136"/>
    </source>
</evidence>
<evidence type="ECO:0000256" key="4">
    <source>
        <dbReference type="ARBA" id="ARBA00022741"/>
    </source>
</evidence>
<keyword evidence="8 10" id="KW-0131">Cell cycle</keyword>
<evidence type="ECO:0000259" key="13">
    <source>
        <dbReference type="Pfam" id="PF02875"/>
    </source>
</evidence>
<dbReference type="GO" id="GO:0016874">
    <property type="term" value="F:ligase activity"/>
    <property type="evidence" value="ECO:0007669"/>
    <property type="project" value="UniProtKB-KW"/>
</dbReference>
<dbReference type="Pfam" id="PF02875">
    <property type="entry name" value="Mur_ligase_C"/>
    <property type="match status" value="1"/>
</dbReference>
<dbReference type="InterPro" id="IPR051046">
    <property type="entry name" value="MurCDEF_CellWall_CoF430Synth"/>
</dbReference>
<dbReference type="InterPro" id="IPR036615">
    <property type="entry name" value="Mur_ligase_C_dom_sf"/>
</dbReference>
<keyword evidence="1 10" id="KW-0963">Cytoplasm</keyword>
<dbReference type="PANTHER" id="PTHR43024">
    <property type="entry name" value="UDP-N-ACETYLMURAMOYL-TRIPEPTIDE--D-ALANYL-D-ALANINE LIGASE"/>
    <property type="match status" value="1"/>
</dbReference>
<dbReference type="InterPro" id="IPR035911">
    <property type="entry name" value="MurE/MurF_N"/>
</dbReference>
<dbReference type="InterPro" id="IPR036565">
    <property type="entry name" value="Mur-like_cat_sf"/>
</dbReference>
<evidence type="ECO:0000256" key="5">
    <source>
        <dbReference type="ARBA" id="ARBA00022840"/>
    </source>
</evidence>
<organism evidence="15 16">
    <name type="scientific">Aromatoleum bremense</name>
    <dbReference type="NCBI Taxonomy" id="76115"/>
    <lineage>
        <taxon>Bacteria</taxon>
        <taxon>Pseudomonadati</taxon>
        <taxon>Pseudomonadota</taxon>
        <taxon>Betaproteobacteria</taxon>
        <taxon>Rhodocyclales</taxon>
        <taxon>Rhodocyclaceae</taxon>
        <taxon>Aromatoleum</taxon>
    </lineage>
</organism>
<keyword evidence="3 10" id="KW-0132">Cell division</keyword>
<dbReference type="InterPro" id="IPR013221">
    <property type="entry name" value="Mur_ligase_cen"/>
</dbReference>
<keyword evidence="5 10" id="KW-0067">ATP-binding</keyword>
<accession>A0ABX1NSF8</accession>
<dbReference type="SUPFAM" id="SSF63418">
    <property type="entry name" value="MurE/MurF N-terminal domain"/>
    <property type="match status" value="1"/>
</dbReference>
<dbReference type="InterPro" id="IPR000713">
    <property type="entry name" value="Mur_ligase_N"/>
</dbReference>
<evidence type="ECO:0000256" key="8">
    <source>
        <dbReference type="ARBA" id="ARBA00023306"/>
    </source>
</evidence>
<dbReference type="Gene3D" id="3.40.1190.10">
    <property type="entry name" value="Mur-like, catalytic domain"/>
    <property type="match status" value="1"/>
</dbReference>
<comment type="caution">
    <text evidence="15">The sequence shown here is derived from an EMBL/GenBank/DDBJ whole genome shotgun (WGS) entry which is preliminary data.</text>
</comment>
<evidence type="ECO:0000259" key="14">
    <source>
        <dbReference type="Pfam" id="PF08245"/>
    </source>
</evidence>
<feature type="domain" description="Mur ligase central" evidence="14">
    <location>
        <begin position="108"/>
        <end position="302"/>
    </location>
</feature>
<dbReference type="Proteomes" id="UP000633943">
    <property type="component" value="Unassembled WGS sequence"/>
</dbReference>
<feature type="domain" description="Mur ligase C-terminal" evidence="13">
    <location>
        <begin position="324"/>
        <end position="443"/>
    </location>
</feature>
<evidence type="ECO:0000256" key="7">
    <source>
        <dbReference type="ARBA" id="ARBA00022984"/>
    </source>
</evidence>
<keyword evidence="2 10" id="KW-0436">Ligase</keyword>
<comment type="similarity">
    <text evidence="10">Belongs to the MurCDEF family. MurF subfamily.</text>
</comment>
<protein>
    <recommendedName>
        <fullName evidence="10 11">UDP-N-acetylmuramoyl-tripeptide--D-alanyl-D-alanine ligase</fullName>
        <ecNumber evidence="10 11">6.3.2.10</ecNumber>
    </recommendedName>
    <alternativeName>
        <fullName evidence="10">D-alanyl-D-alanine-adding enzyme</fullName>
    </alternativeName>
</protein>
<gene>
    <name evidence="10 15" type="primary">murF</name>
    <name evidence="15" type="ORF">GPA24_03465</name>
</gene>
<dbReference type="RefSeq" id="WP_169201378.1">
    <property type="nucleotide sequence ID" value="NZ_CP059467.1"/>
</dbReference>
<dbReference type="SUPFAM" id="SSF53244">
    <property type="entry name" value="MurD-like peptide ligases, peptide-binding domain"/>
    <property type="match status" value="1"/>
</dbReference>
<evidence type="ECO:0000256" key="3">
    <source>
        <dbReference type="ARBA" id="ARBA00022618"/>
    </source>
</evidence>
<feature type="binding site" evidence="10">
    <location>
        <begin position="110"/>
        <end position="116"/>
    </location>
    <ligand>
        <name>ATP</name>
        <dbReference type="ChEBI" id="CHEBI:30616"/>
    </ligand>
</feature>
<dbReference type="EC" id="6.3.2.10" evidence="10 11"/>
<evidence type="ECO:0000259" key="12">
    <source>
        <dbReference type="Pfam" id="PF01225"/>
    </source>
</evidence>
<dbReference type="SUPFAM" id="SSF53623">
    <property type="entry name" value="MurD-like peptide ligases, catalytic domain"/>
    <property type="match status" value="1"/>
</dbReference>
<comment type="subcellular location">
    <subcellularLocation>
        <location evidence="10 11">Cytoplasm</location>
    </subcellularLocation>
</comment>
<feature type="domain" description="Mur ligase N-terminal catalytic" evidence="12">
    <location>
        <begin position="23"/>
        <end position="96"/>
    </location>
</feature>
<dbReference type="InterPro" id="IPR005863">
    <property type="entry name" value="UDP-N-AcMur_synth"/>
</dbReference>
<evidence type="ECO:0000256" key="2">
    <source>
        <dbReference type="ARBA" id="ARBA00022598"/>
    </source>
</evidence>
<evidence type="ECO:0000256" key="9">
    <source>
        <dbReference type="ARBA" id="ARBA00023316"/>
    </source>
</evidence>
<reference evidence="15 16" key="1">
    <citation type="submission" date="2019-12" db="EMBL/GenBank/DDBJ databases">
        <title>Comparative genomics gives insights into the taxonomy of the Azoarcus-Aromatoleum group and reveals separate origins of nif in the plant-associated Azoarcus and non-plant-associated Aromatoleum sub-groups.</title>
        <authorList>
            <person name="Lafos M."/>
            <person name="Maluk M."/>
            <person name="Batista M."/>
            <person name="Junghare M."/>
            <person name="Carmona M."/>
            <person name="Faoro H."/>
            <person name="Cruz L.M."/>
            <person name="Battistoni F."/>
            <person name="De Souza E."/>
            <person name="Pedrosa F."/>
            <person name="Chen W.-M."/>
            <person name="Poole P.S."/>
            <person name="Dixon R.A."/>
            <person name="James E.K."/>
        </authorList>
    </citation>
    <scope>NUCLEOTIDE SEQUENCE [LARGE SCALE GENOMIC DNA]</scope>
    <source>
        <strain evidence="15 16">PbN1</strain>
    </source>
</reference>
<keyword evidence="4 10" id="KW-0547">Nucleotide-binding</keyword>
<comment type="pathway">
    <text evidence="10 11">Cell wall biogenesis; peptidoglycan biosynthesis.</text>
</comment>
<keyword evidence="9 10" id="KW-0961">Cell wall biogenesis/degradation</keyword>
<dbReference type="Pfam" id="PF08245">
    <property type="entry name" value="Mur_ligase_M"/>
    <property type="match status" value="1"/>
</dbReference>
<dbReference type="EMBL" id="WTVP01000005">
    <property type="protein sequence ID" value="NMG14611.1"/>
    <property type="molecule type" value="Genomic_DNA"/>
</dbReference>
<keyword evidence="16" id="KW-1185">Reference proteome</keyword>
<proteinExistence type="inferred from homology"/>
<dbReference type="Gene3D" id="3.40.1390.10">
    <property type="entry name" value="MurE/MurF, N-terminal domain"/>
    <property type="match status" value="1"/>
</dbReference>
<evidence type="ECO:0000256" key="1">
    <source>
        <dbReference type="ARBA" id="ARBA00022490"/>
    </source>
</evidence>
<keyword evidence="6 10" id="KW-0133">Cell shape</keyword>
<dbReference type="NCBIfam" id="TIGR01143">
    <property type="entry name" value="murF"/>
    <property type="match status" value="1"/>
</dbReference>
<dbReference type="InterPro" id="IPR004101">
    <property type="entry name" value="Mur_ligase_C"/>
</dbReference>
<evidence type="ECO:0000256" key="6">
    <source>
        <dbReference type="ARBA" id="ARBA00022960"/>
    </source>
</evidence>
<comment type="function">
    <text evidence="10 11">Involved in cell wall formation. Catalyzes the final step in the synthesis of UDP-N-acetylmuramoyl-pentapeptide, the precursor of murein.</text>
</comment>